<name>A0A0J0XY38_9TREE</name>
<sequence length="745" mass="79410">MSATTTLFTGLRTPSSFSAHRANRDAPESMETYRIPQHRQPSAPPPTPVTATASRPPPLALSASSSAAPGPLTAPVHSRMAGQAAARGISIDVALRSAKGPGTGRRWPASPGRTPTSASFPRARGLTVAILNGDGELYAESAPVTPNATGLKATAPAVPTLELVSSPGLPTPASATPSAAAATPRLQEKILCRYYHTAGMTCTSSPCRFVHKVDVPPATAVTAALSAIPLLSSREETPDPTSGTFAAAQASALAHPALLQIEGGVQIAAGEPVSVQTETGAEVGFVYKMSGGGKGPAGKGRLKYRTVPCKDYAVGSCDYGDEYCSFIHDPTNLYDEEKHGKKEKEPALSPRTPRSARPRLPKKADASPPADALLTPALEYALPAPLANPPRRRLKAASEFPPVAEDWTAHENAVQLQVQTDIPPTLEEDYPHNIGYPWSPEWHGAGMWVTPSPVSEYSPYFSHTFKEGEYNAPYSPYQWGGEEHSPVPFPVLDEYAPFWAQGYGLGILRPPLSPDMAGKQYWRTRPCHFWIKSGGRECPQGDVCRFQHILPPSGRLPSPRYGPHAKSVPCKFYNTAEGCLRSDAACPFAHVRTVPEGQHLPKPTPFRTRPCRHFQAGRCAMGAACHFAHVDPSAAKGTRAPPATPVTPATPYIDVARRIAAARSAGIEERERERVYAASAPASASCARFPEWRGMTERALAAACEVLRAKASVEGSVESDGEGDDAELEIVTACSRPSTRSSRSV</sequence>
<dbReference type="STRING" id="879819.A0A0J0XY38"/>
<dbReference type="EMBL" id="KQ087179">
    <property type="protein sequence ID" value="KLT45962.1"/>
    <property type="molecule type" value="Genomic_DNA"/>
</dbReference>
<dbReference type="InterPro" id="IPR045877">
    <property type="entry name" value="ZFP36-like"/>
</dbReference>
<feature type="domain" description="C3H1-type" evidence="7">
    <location>
        <begin position="605"/>
        <end position="632"/>
    </location>
</feature>
<feature type="compositionally biased region" description="Polar residues" evidence="6">
    <location>
        <begin position="735"/>
        <end position="745"/>
    </location>
</feature>
<dbReference type="InterPro" id="IPR036855">
    <property type="entry name" value="Znf_CCCH_sf"/>
</dbReference>
<keyword evidence="4 5" id="KW-0862">Zinc</keyword>
<evidence type="ECO:0000256" key="5">
    <source>
        <dbReference type="PROSITE-ProRule" id="PRU00723"/>
    </source>
</evidence>
<proteinExistence type="predicted"/>
<reference evidence="8 9" key="1">
    <citation type="submission" date="2015-03" db="EMBL/GenBank/DDBJ databases">
        <title>Genomics and transcriptomics of the oil-accumulating basidiomycete yeast T. oleaginosus allow insights into substrate utilization and the diverse evolutionary trajectories of mating systems in fungi.</title>
        <authorList>
            <consortium name="DOE Joint Genome Institute"/>
            <person name="Kourist R."/>
            <person name="Kracht O."/>
            <person name="Bracharz F."/>
            <person name="Lipzen A."/>
            <person name="Nolan M."/>
            <person name="Ohm R."/>
            <person name="Grigoriev I."/>
            <person name="Sun S."/>
            <person name="Heitman J."/>
            <person name="Bruck T."/>
            <person name="Nowrousian M."/>
        </authorList>
    </citation>
    <scope>NUCLEOTIDE SEQUENCE [LARGE SCALE GENOMIC DNA]</scope>
    <source>
        <strain evidence="8 9">IBC0246</strain>
    </source>
</reference>
<evidence type="ECO:0000256" key="4">
    <source>
        <dbReference type="ARBA" id="ARBA00022833"/>
    </source>
</evidence>
<organism evidence="8 9">
    <name type="scientific">Cutaneotrichosporon oleaginosum</name>
    <dbReference type="NCBI Taxonomy" id="879819"/>
    <lineage>
        <taxon>Eukaryota</taxon>
        <taxon>Fungi</taxon>
        <taxon>Dikarya</taxon>
        <taxon>Basidiomycota</taxon>
        <taxon>Agaricomycotina</taxon>
        <taxon>Tremellomycetes</taxon>
        <taxon>Trichosporonales</taxon>
        <taxon>Trichosporonaceae</taxon>
        <taxon>Cutaneotrichosporon</taxon>
    </lineage>
</organism>
<dbReference type="InterPro" id="IPR000571">
    <property type="entry name" value="Znf_CCCH"/>
</dbReference>
<evidence type="ECO:0000256" key="1">
    <source>
        <dbReference type="ARBA" id="ARBA00022723"/>
    </source>
</evidence>
<feature type="region of interest" description="Disordered" evidence="6">
    <location>
        <begin position="712"/>
        <end position="745"/>
    </location>
</feature>
<feature type="domain" description="C3H1-type" evidence="7">
    <location>
        <begin position="565"/>
        <end position="593"/>
    </location>
</feature>
<dbReference type="Pfam" id="PF00642">
    <property type="entry name" value="zf-CCCH"/>
    <property type="match status" value="1"/>
</dbReference>
<dbReference type="RefSeq" id="XP_018282453.1">
    <property type="nucleotide sequence ID" value="XM_018425890.1"/>
</dbReference>
<protein>
    <recommendedName>
        <fullName evidence="7">C3H1-type domain-containing protein</fullName>
    </recommendedName>
</protein>
<dbReference type="PROSITE" id="PS50103">
    <property type="entry name" value="ZF_C3H1"/>
    <property type="match status" value="4"/>
</dbReference>
<evidence type="ECO:0000259" key="7">
    <source>
        <dbReference type="PROSITE" id="PS50103"/>
    </source>
</evidence>
<feature type="zinc finger region" description="C3H1-type" evidence="5">
    <location>
        <begin position="521"/>
        <end position="551"/>
    </location>
</feature>
<keyword evidence="9" id="KW-1185">Reference proteome</keyword>
<feature type="compositionally biased region" description="Polar residues" evidence="6">
    <location>
        <begin position="1"/>
        <end position="18"/>
    </location>
</feature>
<evidence type="ECO:0000313" key="8">
    <source>
        <dbReference type="EMBL" id="KLT45962.1"/>
    </source>
</evidence>
<accession>A0A0J0XY38</accession>
<dbReference type="OrthoDB" id="411372at2759"/>
<feature type="zinc finger region" description="C3H1-type" evidence="5">
    <location>
        <begin position="565"/>
        <end position="593"/>
    </location>
</feature>
<feature type="compositionally biased region" description="Basic and acidic residues" evidence="6">
    <location>
        <begin position="335"/>
        <end position="346"/>
    </location>
</feature>
<dbReference type="Gene3D" id="4.10.1000.10">
    <property type="entry name" value="Zinc finger, CCCH-type"/>
    <property type="match status" value="2"/>
</dbReference>
<keyword evidence="3 5" id="KW-0863">Zinc-finger</keyword>
<dbReference type="SMART" id="SM00356">
    <property type="entry name" value="ZnF_C3H1"/>
    <property type="match status" value="5"/>
</dbReference>
<feature type="region of interest" description="Disordered" evidence="6">
    <location>
        <begin position="335"/>
        <end position="369"/>
    </location>
</feature>
<dbReference type="GO" id="GO:0003729">
    <property type="term" value="F:mRNA binding"/>
    <property type="evidence" value="ECO:0007669"/>
    <property type="project" value="InterPro"/>
</dbReference>
<dbReference type="AlphaFoldDB" id="A0A0J0XY38"/>
<evidence type="ECO:0000256" key="2">
    <source>
        <dbReference type="ARBA" id="ARBA00022737"/>
    </source>
</evidence>
<dbReference type="PANTHER" id="PTHR12547:SF18">
    <property type="entry name" value="PROTEIN TIS11"/>
    <property type="match status" value="1"/>
</dbReference>
<dbReference type="Proteomes" id="UP000053611">
    <property type="component" value="Unassembled WGS sequence"/>
</dbReference>
<feature type="zinc finger region" description="C3H1-type" evidence="5">
    <location>
        <begin position="303"/>
        <end position="331"/>
    </location>
</feature>
<keyword evidence="1 5" id="KW-0479">Metal-binding</keyword>
<dbReference type="GeneID" id="28986493"/>
<dbReference type="GO" id="GO:0008270">
    <property type="term" value="F:zinc ion binding"/>
    <property type="evidence" value="ECO:0007669"/>
    <property type="project" value="UniProtKB-KW"/>
</dbReference>
<evidence type="ECO:0000256" key="6">
    <source>
        <dbReference type="SAM" id="MobiDB-lite"/>
    </source>
</evidence>
<feature type="compositionally biased region" description="Low complexity" evidence="6">
    <location>
        <begin position="49"/>
        <end position="75"/>
    </location>
</feature>
<dbReference type="SUPFAM" id="SSF90229">
    <property type="entry name" value="CCCH zinc finger"/>
    <property type="match status" value="1"/>
</dbReference>
<dbReference type="PANTHER" id="PTHR12547">
    <property type="entry name" value="CCCH ZINC FINGER/TIS11-RELATED"/>
    <property type="match status" value="1"/>
</dbReference>
<evidence type="ECO:0000256" key="3">
    <source>
        <dbReference type="ARBA" id="ARBA00022771"/>
    </source>
</evidence>
<feature type="zinc finger region" description="C3H1-type" evidence="5">
    <location>
        <begin position="605"/>
        <end position="632"/>
    </location>
</feature>
<feature type="domain" description="C3H1-type" evidence="7">
    <location>
        <begin position="303"/>
        <end position="331"/>
    </location>
</feature>
<feature type="domain" description="C3H1-type" evidence="7">
    <location>
        <begin position="521"/>
        <end position="551"/>
    </location>
</feature>
<gene>
    <name evidence="8" type="ORF">CC85DRAFT_310320</name>
</gene>
<feature type="region of interest" description="Disordered" evidence="6">
    <location>
        <begin position="1"/>
        <end position="79"/>
    </location>
</feature>
<feature type="region of interest" description="Disordered" evidence="6">
    <location>
        <begin position="98"/>
        <end position="120"/>
    </location>
</feature>
<evidence type="ECO:0000313" key="9">
    <source>
        <dbReference type="Proteomes" id="UP000053611"/>
    </source>
</evidence>
<feature type="compositionally biased region" description="Acidic residues" evidence="6">
    <location>
        <begin position="717"/>
        <end position="728"/>
    </location>
</feature>
<keyword evidence="2" id="KW-0677">Repeat</keyword>